<accession>A0A8S2KEP1</accession>
<dbReference type="SUPFAM" id="SSF52540">
    <property type="entry name" value="P-loop containing nucleoside triphosphate hydrolases"/>
    <property type="match status" value="1"/>
</dbReference>
<dbReference type="Gene3D" id="1.20.1560.10">
    <property type="entry name" value="ABC transporter type 1, transmembrane domain"/>
    <property type="match status" value="1"/>
</dbReference>
<comment type="catalytic activity">
    <reaction evidence="10">
        <text>(glutathione)4[2Fe(III)-2S] cluster(in) + ATP + H2O = (glutathione)4[2Fe(III)-2S] cluster(out) + ADP + phosphate + H(+)</text>
        <dbReference type="Rhea" id="RHEA:67028"/>
        <dbReference type="ChEBI" id="CHEBI:15377"/>
        <dbReference type="ChEBI" id="CHEBI:15378"/>
        <dbReference type="ChEBI" id="CHEBI:30616"/>
        <dbReference type="ChEBI" id="CHEBI:43474"/>
        <dbReference type="ChEBI" id="CHEBI:167627"/>
        <dbReference type="ChEBI" id="CHEBI:456216"/>
    </reaction>
    <physiologicalReaction direction="left-to-right" evidence="10">
        <dbReference type="Rhea" id="RHEA:67029"/>
    </physiologicalReaction>
</comment>
<feature type="domain" description="ABC transporter" evidence="12">
    <location>
        <begin position="1"/>
        <end position="226"/>
    </location>
</feature>
<dbReference type="GO" id="GO:0016887">
    <property type="term" value="F:ATP hydrolysis activity"/>
    <property type="evidence" value="ECO:0007669"/>
    <property type="project" value="InterPro"/>
</dbReference>
<evidence type="ECO:0000256" key="9">
    <source>
        <dbReference type="ARBA" id="ARBA00042945"/>
    </source>
</evidence>
<evidence type="ECO:0000256" key="7">
    <source>
        <dbReference type="ARBA" id="ARBA00023136"/>
    </source>
</evidence>
<dbReference type="PANTHER" id="PTHR24221">
    <property type="entry name" value="ATP-BINDING CASSETTE SUB-FAMILY B"/>
    <property type="match status" value="1"/>
</dbReference>
<dbReference type="Proteomes" id="UP000681720">
    <property type="component" value="Unassembled WGS sequence"/>
</dbReference>
<feature type="compositionally biased region" description="Acidic residues" evidence="11">
    <location>
        <begin position="245"/>
        <end position="256"/>
    </location>
</feature>
<keyword evidence="3" id="KW-0812">Transmembrane</keyword>
<evidence type="ECO:0000256" key="8">
    <source>
        <dbReference type="ARBA" id="ARBA00041016"/>
    </source>
</evidence>
<dbReference type="GO" id="GO:0006879">
    <property type="term" value="P:intracellular iron ion homeostasis"/>
    <property type="evidence" value="ECO:0007669"/>
    <property type="project" value="TreeGrafter"/>
</dbReference>
<protein>
    <recommendedName>
        <fullName evidence="8">Iron-sulfur clusters transporter ABCB7, mitochondrial</fullName>
    </recommendedName>
    <alternativeName>
        <fullName evidence="9">ATP-binding cassette sub-family B member 7, mitochondrial</fullName>
    </alternativeName>
</protein>
<evidence type="ECO:0000256" key="3">
    <source>
        <dbReference type="ARBA" id="ARBA00022692"/>
    </source>
</evidence>
<dbReference type="EMBL" id="CAJOBJ010000690">
    <property type="protein sequence ID" value="CAF3838427.1"/>
    <property type="molecule type" value="Genomic_DNA"/>
</dbReference>
<dbReference type="GO" id="GO:0042626">
    <property type="term" value="F:ATPase-coupled transmembrane transporter activity"/>
    <property type="evidence" value="ECO:0007669"/>
    <property type="project" value="TreeGrafter"/>
</dbReference>
<dbReference type="PANTHER" id="PTHR24221:SF402">
    <property type="entry name" value="IRON-SULFUR CLUSTERS TRANSPORTER ABCB7, MITOCHONDRIAL"/>
    <property type="match status" value="1"/>
</dbReference>
<evidence type="ECO:0000313" key="14">
    <source>
        <dbReference type="Proteomes" id="UP000681720"/>
    </source>
</evidence>
<evidence type="ECO:0000256" key="5">
    <source>
        <dbReference type="ARBA" id="ARBA00022840"/>
    </source>
</evidence>
<dbReference type="InterPro" id="IPR036640">
    <property type="entry name" value="ABC1_TM_sf"/>
</dbReference>
<evidence type="ECO:0000256" key="6">
    <source>
        <dbReference type="ARBA" id="ARBA00022989"/>
    </source>
</evidence>
<dbReference type="PROSITE" id="PS00211">
    <property type="entry name" value="ABC_TRANSPORTER_1"/>
    <property type="match status" value="1"/>
</dbReference>
<dbReference type="InterPro" id="IPR003439">
    <property type="entry name" value="ABC_transporter-like_ATP-bd"/>
</dbReference>
<evidence type="ECO:0000313" key="13">
    <source>
        <dbReference type="EMBL" id="CAF3838427.1"/>
    </source>
</evidence>
<dbReference type="InterPro" id="IPR017871">
    <property type="entry name" value="ABC_transporter-like_CS"/>
</dbReference>
<dbReference type="Pfam" id="PF00005">
    <property type="entry name" value="ABC_tran"/>
    <property type="match status" value="1"/>
</dbReference>
<evidence type="ECO:0000259" key="12">
    <source>
        <dbReference type="PROSITE" id="PS50893"/>
    </source>
</evidence>
<dbReference type="InterPro" id="IPR039421">
    <property type="entry name" value="Type_1_exporter"/>
</dbReference>
<keyword evidence="2" id="KW-0813">Transport</keyword>
<keyword evidence="5" id="KW-0067">ATP-binding</keyword>
<proteinExistence type="predicted"/>
<evidence type="ECO:0000256" key="1">
    <source>
        <dbReference type="ARBA" id="ARBA00004141"/>
    </source>
</evidence>
<dbReference type="InterPro" id="IPR027417">
    <property type="entry name" value="P-loop_NTPase"/>
</dbReference>
<gene>
    <name evidence="13" type="ORF">GIL414_LOCUS3233</name>
</gene>
<dbReference type="AlphaFoldDB" id="A0A8S2KEP1"/>
<sequence length="419" mass="48232">MKSMRERKLIHEALKAYYTVKYWVLGAGKSTIVRLLHRFYDVDRGSIFINRVNIADVQQESLRKCLGIVPQDCVLFSNTIAYNIGYGCATHDATMEQIVAVSKKVGIHDFIVALPDGYETQVGERGLRLSGGERQRVAIARALLKKPKILVFDEATSSLDSLTESRILSVMDDMAKDCVSLTIAHRLTTIMNADNILVLNDGMIVETGTHNELMNVENGFYRSLWTQQARVLDFNKRLETTDALLDMEDRSDEEQETNASTIDSSEVKRKQSNQDQVANSSISDLLPRVKKSLLESLGSKQQYTTFKNQPDDDESMALLSSTNSKRNIGQRFNKQYVTIQLKYIFILFYLDIDQRFIQQNTLLNDLLNHIYWSTIDSTEYIVERFVQQYVNIVERFVQQYVNIIERFVEPYLLEQVIQW</sequence>
<keyword evidence="6" id="KW-1133">Transmembrane helix</keyword>
<keyword evidence="7" id="KW-0472">Membrane</keyword>
<dbReference type="FunFam" id="3.40.50.300:FF:000604">
    <property type="entry name" value="ABC transporter B family member 28"/>
    <property type="match status" value="1"/>
</dbReference>
<dbReference type="GO" id="GO:0005743">
    <property type="term" value="C:mitochondrial inner membrane"/>
    <property type="evidence" value="ECO:0007669"/>
    <property type="project" value="TreeGrafter"/>
</dbReference>
<feature type="region of interest" description="Disordered" evidence="11">
    <location>
        <begin position="245"/>
        <end position="279"/>
    </location>
</feature>
<comment type="subcellular location">
    <subcellularLocation>
        <location evidence="1">Membrane</location>
        <topology evidence="1">Multi-pass membrane protein</topology>
    </subcellularLocation>
</comment>
<dbReference type="Gene3D" id="3.40.50.300">
    <property type="entry name" value="P-loop containing nucleotide triphosphate hydrolases"/>
    <property type="match status" value="1"/>
</dbReference>
<evidence type="ECO:0000256" key="11">
    <source>
        <dbReference type="SAM" id="MobiDB-lite"/>
    </source>
</evidence>
<evidence type="ECO:0000256" key="10">
    <source>
        <dbReference type="ARBA" id="ARBA00048046"/>
    </source>
</evidence>
<dbReference type="GO" id="GO:0005524">
    <property type="term" value="F:ATP binding"/>
    <property type="evidence" value="ECO:0007669"/>
    <property type="project" value="UniProtKB-KW"/>
</dbReference>
<dbReference type="PROSITE" id="PS50893">
    <property type="entry name" value="ABC_TRANSPORTER_2"/>
    <property type="match status" value="1"/>
</dbReference>
<evidence type="ECO:0000256" key="2">
    <source>
        <dbReference type="ARBA" id="ARBA00022448"/>
    </source>
</evidence>
<evidence type="ECO:0000256" key="4">
    <source>
        <dbReference type="ARBA" id="ARBA00022741"/>
    </source>
</evidence>
<name>A0A8S2KEP1_9BILA</name>
<comment type="caution">
    <text evidence="13">The sequence shown here is derived from an EMBL/GenBank/DDBJ whole genome shotgun (WGS) entry which is preliminary data.</text>
</comment>
<reference evidence="13" key="1">
    <citation type="submission" date="2021-02" db="EMBL/GenBank/DDBJ databases">
        <authorList>
            <person name="Nowell W R."/>
        </authorList>
    </citation>
    <scope>NUCLEOTIDE SEQUENCE</scope>
</reference>
<keyword evidence="4" id="KW-0547">Nucleotide-binding</keyword>
<organism evidence="13 14">
    <name type="scientific">Rotaria magnacalcarata</name>
    <dbReference type="NCBI Taxonomy" id="392030"/>
    <lineage>
        <taxon>Eukaryota</taxon>
        <taxon>Metazoa</taxon>
        <taxon>Spiralia</taxon>
        <taxon>Gnathifera</taxon>
        <taxon>Rotifera</taxon>
        <taxon>Eurotatoria</taxon>
        <taxon>Bdelloidea</taxon>
        <taxon>Philodinida</taxon>
        <taxon>Philodinidae</taxon>
        <taxon>Rotaria</taxon>
    </lineage>
</organism>